<accession>A0A0K8P1E8</accession>
<name>A0A0K8P1E8_PISS1</name>
<gene>
    <name evidence="2" type="ORF">ISF6_2327</name>
</gene>
<proteinExistence type="predicted"/>
<reference evidence="3" key="1">
    <citation type="submission" date="2015-07" db="EMBL/GenBank/DDBJ databases">
        <title>Discovery of a poly(ethylene terephthalate assimilation.</title>
        <authorList>
            <person name="Yoshida S."/>
            <person name="Hiraga K."/>
            <person name="Takehana T."/>
            <person name="Taniguchi I."/>
            <person name="Yamaji H."/>
            <person name="Maeda Y."/>
            <person name="Toyohara K."/>
            <person name="Miyamoto K."/>
            <person name="Kimura Y."/>
            <person name="Oda K."/>
        </authorList>
    </citation>
    <scope>NUCLEOTIDE SEQUENCE [LARGE SCALE GENOMIC DNA]</scope>
    <source>
        <strain evidence="3">NBRC 110686 / TISTR 2288 / 201-F6</strain>
    </source>
</reference>
<comment type="caution">
    <text evidence="2">The sequence shown here is derived from an EMBL/GenBank/DDBJ whole genome shotgun (WGS) entry which is preliminary data.</text>
</comment>
<keyword evidence="3" id="KW-1185">Reference proteome</keyword>
<dbReference type="Proteomes" id="UP000037660">
    <property type="component" value="Unassembled WGS sequence"/>
</dbReference>
<evidence type="ECO:0000313" key="3">
    <source>
        <dbReference type="Proteomes" id="UP000037660"/>
    </source>
</evidence>
<dbReference type="STRING" id="1547922.ISF6_2327"/>
<protein>
    <submittedName>
        <fullName evidence="2">Uncharacterized protein</fullName>
    </submittedName>
</protein>
<reference evidence="2 3" key="2">
    <citation type="journal article" date="2016" name="Science">
        <title>A bacterium that degrades and assimilates poly(ethylene terephthalate).</title>
        <authorList>
            <person name="Yoshida S."/>
            <person name="Hiraga K."/>
            <person name="Takehana T."/>
            <person name="Taniguchi I."/>
            <person name="Yamaji H."/>
            <person name="Maeda Y."/>
            <person name="Toyohara K."/>
            <person name="Miyamoto K."/>
            <person name="Kimura Y."/>
            <person name="Oda K."/>
        </authorList>
    </citation>
    <scope>NUCLEOTIDE SEQUENCE [LARGE SCALE GENOMIC DNA]</scope>
    <source>
        <strain evidence="3">NBRC 110686 / TISTR 2288 / 201-F6</strain>
    </source>
</reference>
<feature type="compositionally biased region" description="Basic and acidic residues" evidence="1">
    <location>
        <begin position="52"/>
        <end position="63"/>
    </location>
</feature>
<dbReference type="EMBL" id="BBYR01000036">
    <property type="protein sequence ID" value="GAP36487.1"/>
    <property type="molecule type" value="Genomic_DNA"/>
</dbReference>
<feature type="region of interest" description="Disordered" evidence="1">
    <location>
        <begin position="32"/>
        <end position="63"/>
    </location>
</feature>
<evidence type="ECO:0000313" key="2">
    <source>
        <dbReference type="EMBL" id="GAP36487.1"/>
    </source>
</evidence>
<dbReference type="AlphaFoldDB" id="A0A0K8P1E8"/>
<evidence type="ECO:0000256" key="1">
    <source>
        <dbReference type="SAM" id="MobiDB-lite"/>
    </source>
</evidence>
<organism evidence="2 3">
    <name type="scientific">Piscinibacter sakaiensis</name>
    <name type="common">Ideonella sakaiensis</name>
    <dbReference type="NCBI Taxonomy" id="1547922"/>
    <lineage>
        <taxon>Bacteria</taxon>
        <taxon>Pseudomonadati</taxon>
        <taxon>Pseudomonadota</taxon>
        <taxon>Betaproteobacteria</taxon>
        <taxon>Burkholderiales</taxon>
        <taxon>Sphaerotilaceae</taxon>
        <taxon>Piscinibacter</taxon>
    </lineage>
</organism>
<sequence>MQGQGSLLFVSVTKLGRAEAANRGERVGTAVRDACGAPLGPPWSTGPGALSGERRARHPAEGR</sequence>